<keyword evidence="9" id="KW-1185">Reference proteome</keyword>
<comment type="cofactor">
    <cofactor evidence="6">
        <name>[2Fe-2S] cluster</name>
        <dbReference type="ChEBI" id="CHEBI:190135"/>
    </cofactor>
</comment>
<proteinExistence type="inferred from homology"/>
<dbReference type="InterPro" id="IPR012675">
    <property type="entry name" value="Beta-grasp_dom_sf"/>
</dbReference>
<dbReference type="GO" id="GO:0009055">
    <property type="term" value="F:electron transfer activity"/>
    <property type="evidence" value="ECO:0007669"/>
    <property type="project" value="TreeGrafter"/>
</dbReference>
<dbReference type="PANTHER" id="PTHR23426">
    <property type="entry name" value="FERREDOXIN/ADRENODOXIN"/>
    <property type="match status" value="1"/>
</dbReference>
<dbReference type="AlphaFoldDB" id="A0A1H4Z6A4"/>
<feature type="domain" description="2Fe-2S ferredoxin-type" evidence="7">
    <location>
        <begin position="2"/>
        <end position="106"/>
    </location>
</feature>
<keyword evidence="2" id="KW-0001">2Fe-2S</keyword>
<keyword evidence="4" id="KW-0408">Iron</keyword>
<dbReference type="PANTHER" id="PTHR23426:SF65">
    <property type="entry name" value="FERREDOXIN-2, MITOCHONDRIAL"/>
    <property type="match status" value="1"/>
</dbReference>
<protein>
    <submittedName>
        <fullName evidence="8">Ferredoxin, 2Fe-2S</fullName>
    </submittedName>
</protein>
<evidence type="ECO:0000313" key="8">
    <source>
        <dbReference type="EMBL" id="SED25766.1"/>
    </source>
</evidence>
<evidence type="ECO:0000256" key="1">
    <source>
        <dbReference type="ARBA" id="ARBA00010914"/>
    </source>
</evidence>
<dbReference type="EMBL" id="FNST01000002">
    <property type="protein sequence ID" value="SED25766.1"/>
    <property type="molecule type" value="Genomic_DNA"/>
</dbReference>
<dbReference type="PROSITE" id="PS51085">
    <property type="entry name" value="2FE2S_FER_2"/>
    <property type="match status" value="1"/>
</dbReference>
<dbReference type="GO" id="GO:0051537">
    <property type="term" value="F:2 iron, 2 sulfur cluster binding"/>
    <property type="evidence" value="ECO:0007669"/>
    <property type="project" value="UniProtKB-KW"/>
</dbReference>
<name>A0A1H4Z6A4_STRMJ</name>
<dbReference type="InterPro" id="IPR001041">
    <property type="entry name" value="2Fe-2S_ferredoxin-type"/>
</dbReference>
<evidence type="ECO:0000256" key="2">
    <source>
        <dbReference type="ARBA" id="ARBA00022714"/>
    </source>
</evidence>
<dbReference type="Proteomes" id="UP000198609">
    <property type="component" value="Unassembled WGS sequence"/>
</dbReference>
<comment type="similarity">
    <text evidence="1">Belongs to the adrenodoxin/putidaredoxin family.</text>
</comment>
<evidence type="ECO:0000256" key="4">
    <source>
        <dbReference type="ARBA" id="ARBA00023004"/>
    </source>
</evidence>
<dbReference type="Pfam" id="PF00111">
    <property type="entry name" value="Fer2"/>
    <property type="match status" value="1"/>
</dbReference>
<keyword evidence="5" id="KW-0411">Iron-sulfur</keyword>
<dbReference type="GO" id="GO:0140647">
    <property type="term" value="P:P450-containing electron transport chain"/>
    <property type="evidence" value="ECO:0007669"/>
    <property type="project" value="InterPro"/>
</dbReference>
<dbReference type="PRINTS" id="PR00355">
    <property type="entry name" value="ADRENODOXIN"/>
</dbReference>
<dbReference type="InterPro" id="IPR001055">
    <property type="entry name" value="Adrenodoxin-like"/>
</dbReference>
<dbReference type="GO" id="GO:0046872">
    <property type="term" value="F:metal ion binding"/>
    <property type="evidence" value="ECO:0007669"/>
    <property type="project" value="UniProtKB-KW"/>
</dbReference>
<organism evidence="8 9">
    <name type="scientific">Streptomyces melanosporofaciens</name>
    <dbReference type="NCBI Taxonomy" id="67327"/>
    <lineage>
        <taxon>Bacteria</taxon>
        <taxon>Bacillati</taxon>
        <taxon>Actinomycetota</taxon>
        <taxon>Actinomycetes</taxon>
        <taxon>Kitasatosporales</taxon>
        <taxon>Streptomycetaceae</taxon>
        <taxon>Streptomyces</taxon>
        <taxon>Streptomyces violaceusniger group</taxon>
    </lineage>
</organism>
<evidence type="ECO:0000256" key="3">
    <source>
        <dbReference type="ARBA" id="ARBA00022723"/>
    </source>
</evidence>
<dbReference type="InterPro" id="IPR036010">
    <property type="entry name" value="2Fe-2S_ferredoxin-like_sf"/>
</dbReference>
<dbReference type="SUPFAM" id="SSF54292">
    <property type="entry name" value="2Fe-2S ferredoxin-like"/>
    <property type="match status" value="1"/>
</dbReference>
<evidence type="ECO:0000259" key="7">
    <source>
        <dbReference type="PROSITE" id="PS51085"/>
    </source>
</evidence>
<reference evidence="9" key="1">
    <citation type="submission" date="2016-10" db="EMBL/GenBank/DDBJ databases">
        <authorList>
            <person name="Varghese N."/>
            <person name="Submissions S."/>
        </authorList>
    </citation>
    <scope>NUCLEOTIDE SEQUENCE [LARGE SCALE GENOMIC DNA]</scope>
    <source>
        <strain evidence="9">DSM 40318</strain>
    </source>
</reference>
<accession>A0A1H4Z6A4</accession>
<evidence type="ECO:0000313" key="9">
    <source>
        <dbReference type="Proteomes" id="UP000198609"/>
    </source>
</evidence>
<dbReference type="GO" id="GO:0005829">
    <property type="term" value="C:cytosol"/>
    <property type="evidence" value="ECO:0007669"/>
    <property type="project" value="TreeGrafter"/>
</dbReference>
<keyword evidence="3" id="KW-0479">Metal-binding</keyword>
<evidence type="ECO:0000256" key="6">
    <source>
        <dbReference type="ARBA" id="ARBA00034078"/>
    </source>
</evidence>
<dbReference type="Gene3D" id="3.10.20.30">
    <property type="match status" value="1"/>
</dbReference>
<dbReference type="CDD" id="cd00207">
    <property type="entry name" value="fer2"/>
    <property type="match status" value="1"/>
</dbReference>
<sequence>MPKVTFVGDGGLELTVEAATGDSVMSAAVRHGVPGVVAECGGNQSCATCHVWVRDSYTDLVGPPGEMEDDLLDLAVTDRRAGSRLSCQISVTPELDGLTVDIPPEQP</sequence>
<gene>
    <name evidence="8" type="ORF">SAMN04490356_7661</name>
</gene>
<evidence type="ECO:0000256" key="5">
    <source>
        <dbReference type="ARBA" id="ARBA00023014"/>
    </source>
</evidence>